<name>A0A328VED6_9CHLR</name>
<reference evidence="3 4" key="1">
    <citation type="submission" date="2016-08" db="EMBL/GenBank/DDBJ databases">
        <title>Analysis of Carbohydrate Active Enzymes in Thermogemmatispora T81 Reveals Carbohydrate Degradation Ability.</title>
        <authorList>
            <person name="Tomazini A."/>
            <person name="Lal S."/>
            <person name="Stott M."/>
            <person name="Henrissat B."/>
            <person name="Polikarpov I."/>
            <person name="Sparling R."/>
            <person name="Levin D.B."/>
        </authorList>
    </citation>
    <scope>NUCLEOTIDE SEQUENCE [LARGE SCALE GENOMIC DNA]</scope>
    <source>
        <strain evidence="3 4">T81</strain>
    </source>
</reference>
<comment type="caution">
    <text evidence="3">The sequence shown here is derived from an EMBL/GenBank/DDBJ whole genome shotgun (WGS) entry which is preliminary data.</text>
</comment>
<protein>
    <submittedName>
        <fullName evidence="3">Uncharacterized protein</fullName>
    </submittedName>
</protein>
<organism evidence="3 4">
    <name type="scientific">Thermogemmatispora tikiterensis</name>
    <dbReference type="NCBI Taxonomy" id="1825093"/>
    <lineage>
        <taxon>Bacteria</taxon>
        <taxon>Bacillati</taxon>
        <taxon>Chloroflexota</taxon>
        <taxon>Ktedonobacteria</taxon>
        <taxon>Thermogemmatisporales</taxon>
        <taxon>Thermogemmatisporaceae</taxon>
        <taxon>Thermogemmatispora</taxon>
    </lineage>
</organism>
<dbReference type="Proteomes" id="UP000248706">
    <property type="component" value="Unassembled WGS sequence"/>
</dbReference>
<evidence type="ECO:0000256" key="2">
    <source>
        <dbReference type="SAM" id="MobiDB-lite"/>
    </source>
</evidence>
<feature type="region of interest" description="Disordered" evidence="2">
    <location>
        <begin position="55"/>
        <end position="81"/>
    </location>
</feature>
<dbReference type="EMBL" id="MCIF01000003">
    <property type="protein sequence ID" value="RAQ93855.1"/>
    <property type="molecule type" value="Genomic_DNA"/>
</dbReference>
<keyword evidence="1" id="KW-0175">Coiled coil</keyword>
<feature type="coiled-coil region" evidence="1">
    <location>
        <begin position="12"/>
        <end position="39"/>
    </location>
</feature>
<gene>
    <name evidence="3" type="ORF">A4R35_23575</name>
</gene>
<evidence type="ECO:0000313" key="4">
    <source>
        <dbReference type="Proteomes" id="UP000248706"/>
    </source>
</evidence>
<proteinExistence type="predicted"/>
<keyword evidence="4" id="KW-1185">Reference proteome</keyword>
<sequence>MWRRIFPLRSPAQHPERQLRRLERQIARYQALQLLVEEQIQHLCAEHLALQVEMKTRPHVPPSDVGPSQPLPRLPSSAEGG</sequence>
<evidence type="ECO:0000256" key="1">
    <source>
        <dbReference type="SAM" id="Coils"/>
    </source>
</evidence>
<accession>A0A328VED6</accession>
<dbReference type="AlphaFoldDB" id="A0A328VED6"/>
<evidence type="ECO:0000313" key="3">
    <source>
        <dbReference type="EMBL" id="RAQ93855.1"/>
    </source>
</evidence>